<evidence type="ECO:0000313" key="14">
    <source>
        <dbReference type="EMBL" id="PVU85846.1"/>
    </source>
</evidence>
<dbReference type="GO" id="GO:0006046">
    <property type="term" value="P:N-acetylglucosamine catabolic process"/>
    <property type="evidence" value="ECO:0007669"/>
    <property type="project" value="TreeGrafter"/>
</dbReference>
<evidence type="ECO:0000256" key="1">
    <source>
        <dbReference type="ARBA" id="ARBA00001968"/>
    </source>
</evidence>
<dbReference type="GO" id="GO:0046872">
    <property type="term" value="F:metal ion binding"/>
    <property type="evidence" value="ECO:0007669"/>
    <property type="project" value="UniProtKB-KW"/>
</dbReference>
<dbReference type="PANTHER" id="PTHR11113">
    <property type="entry name" value="N-ACETYLGLUCOSAMINE-6-PHOSPHATE DEACETYLASE"/>
    <property type="match status" value="1"/>
</dbReference>
<dbReference type="Pfam" id="PF03364">
    <property type="entry name" value="Polyketide_cyc"/>
    <property type="match status" value="1"/>
</dbReference>
<evidence type="ECO:0000259" key="12">
    <source>
        <dbReference type="Pfam" id="PF01979"/>
    </source>
</evidence>
<keyword evidence="15" id="KW-1185">Reference proteome</keyword>
<dbReference type="Gene3D" id="3.20.20.140">
    <property type="entry name" value="Metal-dependent hydrolases"/>
    <property type="match status" value="1"/>
</dbReference>
<dbReference type="GO" id="GO:0106279">
    <property type="term" value="P:negative regulation of UDP-N-acetylglucosamine biosynthetic process"/>
    <property type="evidence" value="ECO:0007669"/>
    <property type="project" value="UniProtKB-ARBA"/>
</dbReference>
<evidence type="ECO:0000256" key="2">
    <source>
        <dbReference type="ARBA" id="ARBA00006885"/>
    </source>
</evidence>
<gene>
    <name evidence="14" type="ORF">BB560_006891</name>
</gene>
<dbReference type="Pfam" id="PF01979">
    <property type="entry name" value="Amidohydro_1"/>
    <property type="match status" value="1"/>
</dbReference>
<sequence>MSILTDPELVKDKLLKFHNCRILKNHAIYEDYLLVLNGKIQDPKKIFYDLRREPDILIDCKGGILSPGYIDIQLNGSVGYDFSSDIDTIEEAVDNVSKAQLLMGVTSYCPTMVSSPKEKYHKILPSLKPRPGSIYNGAEILGAHIEGPFINPRKKGAHDERILRTAENGIDDIYDCYGKENLKECVCFMTAAPEVKGIMDVIRPLHEETGVLMSMGHSLGGVHDAESAYNNGAKLITHLFNAMTTFHQRDPGIVGMLGASHDDLYYGIICDGIHVHPNSVKISYFAHPSGAILVTDAICAQCLEPGEYSLGDMNVHVDSNGVFISGTETIAGSVISLENCVKNFISFTGASKVEALEAATLHPAKALSIEHKKGTLDYGADADLLLLDDTLSILRIFFYFKHCPLFLLTSFLTPINSFDALYSLKLPIVNSTRQQFPKCSNFDAEKMLARPTFKLKTLDAIQLPIIRHLSIFSNASSKPKPLTYSESVVLEYMYSVVSDVNSYKQFLPWCINSRLFENSRKTIQNESGSEIGFRGISEKYTSVVTLEHPRSVTSVSHDMAIFSILQSRWSFSPAINQTQPSKKDTLLSNNQSPLISDNLQKFSASTSKENTLAGSLKRRLPINPLIERHLLKNSPAQNLEFSTLSQTKTKMKSPLINESNSAGENNSSSTLVHFDIEFAFNSALYNSLSSLFLDSVCKKMMSAFISRLKVLYG</sequence>
<evidence type="ECO:0000256" key="7">
    <source>
        <dbReference type="ARBA" id="ARBA00022723"/>
    </source>
</evidence>
<dbReference type="NCBIfam" id="TIGR00221">
    <property type="entry name" value="nagA"/>
    <property type="match status" value="1"/>
</dbReference>
<dbReference type="GO" id="GO:0019262">
    <property type="term" value="P:N-acetylneuraminate catabolic process"/>
    <property type="evidence" value="ECO:0007669"/>
    <property type="project" value="UniProtKB-ARBA"/>
</dbReference>
<feature type="domain" description="Coenzyme Q-binding protein COQ10 START" evidence="13">
    <location>
        <begin position="491"/>
        <end position="704"/>
    </location>
</feature>
<protein>
    <recommendedName>
        <fullName evidence="6">N-acetylglucosamine-6-phosphate deacetylase</fullName>
        <ecNumber evidence="5">3.5.1.25</ecNumber>
    </recommendedName>
</protein>
<dbReference type="OrthoDB" id="10264777at2759"/>
<dbReference type="FunFam" id="3.20.20.140:FF:000023">
    <property type="entry name" value="N-acetylglucosamine-6-phosphate deacetylase"/>
    <property type="match status" value="1"/>
</dbReference>
<comment type="catalytic activity">
    <reaction evidence="11">
        <text>N-acetyl-D-glucosamine 6-phosphate + H2O = D-glucosamine 6-phosphate + acetate</text>
        <dbReference type="Rhea" id="RHEA:22936"/>
        <dbReference type="ChEBI" id="CHEBI:15377"/>
        <dbReference type="ChEBI" id="CHEBI:30089"/>
        <dbReference type="ChEBI" id="CHEBI:57513"/>
        <dbReference type="ChEBI" id="CHEBI:58725"/>
        <dbReference type="EC" id="3.5.1.25"/>
    </reaction>
</comment>
<keyword evidence="7" id="KW-0479">Metal-binding</keyword>
<keyword evidence="8" id="KW-0378">Hydrolase</keyword>
<accession>A0A2T9Y0G0</accession>
<evidence type="ECO:0000256" key="6">
    <source>
        <dbReference type="ARBA" id="ARBA00018029"/>
    </source>
</evidence>
<evidence type="ECO:0000256" key="10">
    <source>
        <dbReference type="ARBA" id="ARBA00024947"/>
    </source>
</evidence>
<reference evidence="14 15" key="1">
    <citation type="journal article" date="2018" name="MBio">
        <title>Comparative Genomics Reveals the Core Gene Toolbox for the Fungus-Insect Symbiosis.</title>
        <authorList>
            <person name="Wang Y."/>
            <person name="Stata M."/>
            <person name="Wang W."/>
            <person name="Stajich J.E."/>
            <person name="White M.M."/>
            <person name="Moncalvo J.M."/>
        </authorList>
    </citation>
    <scope>NUCLEOTIDE SEQUENCE [LARGE SCALE GENOMIC DNA]</scope>
    <source>
        <strain evidence="14 15">SC-DP-2</strain>
    </source>
</reference>
<comment type="function">
    <text evidence="10">Required for the function of coenzyme Q in the respiratory chain. May serve as a chaperone or may be involved in the transport of Q6 from its site of synthesis to the catalytic sites of the respiratory complexes.</text>
</comment>
<name>A0A2T9Y0G0_9FUNG</name>
<evidence type="ECO:0000256" key="11">
    <source>
        <dbReference type="ARBA" id="ARBA00047647"/>
    </source>
</evidence>
<dbReference type="InterPro" id="IPR005031">
    <property type="entry name" value="COQ10_START"/>
</dbReference>
<dbReference type="EMBL" id="MBFS01003597">
    <property type="protein sequence ID" value="PVU85846.1"/>
    <property type="molecule type" value="Genomic_DNA"/>
</dbReference>
<proteinExistence type="inferred from homology"/>
<evidence type="ECO:0000256" key="4">
    <source>
        <dbReference type="ARBA" id="ARBA00011814"/>
    </source>
</evidence>
<feature type="domain" description="Amidohydrolase-related" evidence="12">
    <location>
        <begin position="64"/>
        <end position="401"/>
    </location>
</feature>
<dbReference type="InterPro" id="IPR044996">
    <property type="entry name" value="COQ10-like"/>
</dbReference>
<dbReference type="SUPFAM" id="SSF51338">
    <property type="entry name" value="Composite domain of metallo-dependent hydrolases"/>
    <property type="match status" value="1"/>
</dbReference>
<keyword evidence="9" id="KW-0119">Carbohydrate metabolism</keyword>
<comment type="similarity">
    <text evidence="2">Belongs to the COQ10 family.</text>
</comment>
<dbReference type="Gene3D" id="2.30.40.10">
    <property type="entry name" value="Urease, subunit C, domain 1"/>
    <property type="match status" value="1"/>
</dbReference>
<evidence type="ECO:0000256" key="9">
    <source>
        <dbReference type="ARBA" id="ARBA00023277"/>
    </source>
</evidence>
<dbReference type="GO" id="GO:0048039">
    <property type="term" value="F:ubiquinone binding"/>
    <property type="evidence" value="ECO:0007669"/>
    <property type="project" value="InterPro"/>
</dbReference>
<dbReference type="SUPFAM" id="SSF55961">
    <property type="entry name" value="Bet v1-like"/>
    <property type="match status" value="1"/>
</dbReference>
<evidence type="ECO:0000313" key="15">
    <source>
        <dbReference type="Proteomes" id="UP000245609"/>
    </source>
</evidence>
<evidence type="ECO:0000259" key="13">
    <source>
        <dbReference type="Pfam" id="PF03364"/>
    </source>
</evidence>
<dbReference type="AlphaFoldDB" id="A0A2T9Y0G0"/>
<dbReference type="GO" id="GO:0045333">
    <property type="term" value="P:cellular respiration"/>
    <property type="evidence" value="ECO:0007669"/>
    <property type="project" value="InterPro"/>
</dbReference>
<dbReference type="InterPro" id="IPR032466">
    <property type="entry name" value="Metal_Hydrolase"/>
</dbReference>
<dbReference type="Gene3D" id="3.30.530.20">
    <property type="match status" value="1"/>
</dbReference>
<evidence type="ECO:0000256" key="5">
    <source>
        <dbReference type="ARBA" id="ARBA00011899"/>
    </source>
</evidence>
<dbReference type="InterPro" id="IPR003764">
    <property type="entry name" value="GlcNAc_6-P_deAcase"/>
</dbReference>
<dbReference type="GO" id="GO:0008448">
    <property type="term" value="F:N-acetylglucosamine-6-phosphate deacetylase activity"/>
    <property type="evidence" value="ECO:0007669"/>
    <property type="project" value="UniProtKB-EC"/>
</dbReference>
<organism evidence="14 15">
    <name type="scientific">Smittium megazygosporum</name>
    <dbReference type="NCBI Taxonomy" id="133381"/>
    <lineage>
        <taxon>Eukaryota</taxon>
        <taxon>Fungi</taxon>
        <taxon>Fungi incertae sedis</taxon>
        <taxon>Zoopagomycota</taxon>
        <taxon>Kickxellomycotina</taxon>
        <taxon>Harpellomycetes</taxon>
        <taxon>Harpellales</taxon>
        <taxon>Legeriomycetaceae</taxon>
        <taxon>Smittium</taxon>
    </lineage>
</organism>
<comment type="cofactor">
    <cofactor evidence="1">
        <name>a divalent metal cation</name>
        <dbReference type="ChEBI" id="CHEBI:60240"/>
    </cofactor>
</comment>
<dbReference type="EC" id="3.5.1.25" evidence="5"/>
<comment type="subunit">
    <text evidence="4">Interacts with coenzyme Q.</text>
</comment>
<dbReference type="Proteomes" id="UP000245609">
    <property type="component" value="Unassembled WGS sequence"/>
</dbReference>
<comment type="caution">
    <text evidence="14">The sequence shown here is derived from an EMBL/GenBank/DDBJ whole genome shotgun (WGS) entry which is preliminary data.</text>
</comment>
<dbReference type="InterPro" id="IPR023393">
    <property type="entry name" value="START-like_dom_sf"/>
</dbReference>
<evidence type="ECO:0000256" key="8">
    <source>
        <dbReference type="ARBA" id="ARBA00022801"/>
    </source>
</evidence>
<comment type="similarity">
    <text evidence="3">Belongs to the metallo-dependent hydrolases superfamily. NagA family.</text>
</comment>
<dbReference type="PANTHER" id="PTHR11113:SF14">
    <property type="entry name" value="N-ACETYLGLUCOSAMINE-6-PHOSPHATE DEACETYLASE"/>
    <property type="match status" value="1"/>
</dbReference>
<dbReference type="SUPFAM" id="SSF51556">
    <property type="entry name" value="Metallo-dependent hydrolases"/>
    <property type="match status" value="1"/>
</dbReference>
<evidence type="ECO:0000256" key="3">
    <source>
        <dbReference type="ARBA" id="ARBA00010716"/>
    </source>
</evidence>
<dbReference type="InterPro" id="IPR006680">
    <property type="entry name" value="Amidohydro-rel"/>
</dbReference>
<dbReference type="InterPro" id="IPR011059">
    <property type="entry name" value="Metal-dep_hydrolase_composite"/>
</dbReference>
<dbReference type="STRING" id="133381.A0A2T9Y0G0"/>
<dbReference type="CDD" id="cd07813">
    <property type="entry name" value="COQ10p_like"/>
    <property type="match status" value="1"/>
</dbReference>